<dbReference type="Proteomes" id="UP000260644">
    <property type="component" value="Unassembled WGS sequence"/>
</dbReference>
<accession>A0A3E1Y5C7</accession>
<comment type="caution">
    <text evidence="1">The sequence shown here is derived from an EMBL/GenBank/DDBJ whole genome shotgun (WGS) entry which is preliminary data.</text>
</comment>
<proteinExistence type="predicted"/>
<keyword evidence="2" id="KW-1185">Reference proteome</keyword>
<evidence type="ECO:0000313" key="1">
    <source>
        <dbReference type="EMBL" id="RFS19856.1"/>
    </source>
</evidence>
<dbReference type="AlphaFoldDB" id="A0A3E1Y5C7"/>
<dbReference type="OrthoDB" id="7306558at2"/>
<reference evidence="1 2" key="1">
    <citation type="submission" date="2018-07" db="EMBL/GenBank/DDBJ databases">
        <title>Chitinophaga K2CV101002-2 sp. nov., isolated from a monsoon evergreen broad-leaved forest soil.</title>
        <authorList>
            <person name="Lv Y."/>
        </authorList>
    </citation>
    <scope>NUCLEOTIDE SEQUENCE [LARGE SCALE GENOMIC DNA]</scope>
    <source>
        <strain evidence="1 2">GDMCC 1.1288</strain>
    </source>
</reference>
<evidence type="ECO:0000313" key="2">
    <source>
        <dbReference type="Proteomes" id="UP000260644"/>
    </source>
</evidence>
<evidence type="ECO:0008006" key="3">
    <source>
        <dbReference type="Google" id="ProtNLM"/>
    </source>
</evidence>
<name>A0A3E1Y5C7_9BACT</name>
<dbReference type="PROSITE" id="PS51257">
    <property type="entry name" value="PROKAR_LIPOPROTEIN"/>
    <property type="match status" value="1"/>
</dbReference>
<gene>
    <name evidence="1" type="ORF">DVR12_22460</name>
</gene>
<protein>
    <recommendedName>
        <fullName evidence="3">DUF4878 domain-containing protein</fullName>
    </recommendedName>
</protein>
<dbReference type="RefSeq" id="WP_116978043.1">
    <property type="nucleotide sequence ID" value="NZ_QPMM01000012.1"/>
</dbReference>
<dbReference type="EMBL" id="QPMM01000012">
    <property type="protein sequence ID" value="RFS19856.1"/>
    <property type="molecule type" value="Genomic_DNA"/>
</dbReference>
<organism evidence="1 2">
    <name type="scientific">Chitinophaga silvatica</name>
    <dbReference type="NCBI Taxonomy" id="2282649"/>
    <lineage>
        <taxon>Bacteria</taxon>
        <taxon>Pseudomonadati</taxon>
        <taxon>Bacteroidota</taxon>
        <taxon>Chitinophagia</taxon>
        <taxon>Chitinophagales</taxon>
        <taxon>Chitinophagaceae</taxon>
        <taxon>Chitinophaga</taxon>
    </lineage>
</organism>
<sequence>MKQILLLIFSCLLFGCSKSPDRNFIIEQLRKKNIDELVKYCDFPFNLNVDFEYSDPAIKNAKVLKQKLNALCKKKYFEDFFHKNRIIKSDDNIILEVRSFNEDGELESESALNFSFKKNAAGNWVLYGILMAG</sequence>